<dbReference type="InterPro" id="IPR009056">
    <property type="entry name" value="Cyt_c-like_dom"/>
</dbReference>
<evidence type="ECO:0000256" key="5">
    <source>
        <dbReference type="SAM" id="SignalP"/>
    </source>
</evidence>
<comment type="caution">
    <text evidence="7">The sequence shown here is derived from an EMBL/GenBank/DDBJ whole genome shotgun (WGS) entry which is preliminary data.</text>
</comment>
<evidence type="ECO:0000313" key="8">
    <source>
        <dbReference type="Proteomes" id="UP000318242"/>
    </source>
</evidence>
<dbReference type="Proteomes" id="UP000318242">
    <property type="component" value="Unassembled WGS sequence"/>
</dbReference>
<dbReference type="GO" id="GO:0009055">
    <property type="term" value="F:electron transfer activity"/>
    <property type="evidence" value="ECO:0007669"/>
    <property type="project" value="InterPro"/>
</dbReference>
<keyword evidence="8" id="KW-1185">Reference proteome</keyword>
<feature type="chain" id="PRO_5021306136" description="Cytochrome c domain-containing protein" evidence="5">
    <location>
        <begin position="22"/>
        <end position="471"/>
    </location>
</feature>
<dbReference type="InterPro" id="IPR036909">
    <property type="entry name" value="Cyt_c-like_dom_sf"/>
</dbReference>
<keyword evidence="5" id="KW-0732">Signal</keyword>
<reference evidence="7 8" key="1">
    <citation type="submission" date="2019-06" db="EMBL/GenBank/DDBJ databases">
        <title>Whole genome shotgun sequence of Vibrio comitans NBRC 102076.</title>
        <authorList>
            <person name="Hosoyama A."/>
            <person name="Uohara A."/>
            <person name="Ohji S."/>
            <person name="Ichikawa N."/>
        </authorList>
    </citation>
    <scope>NUCLEOTIDE SEQUENCE [LARGE SCALE GENOMIC DNA]</scope>
    <source>
        <strain evidence="7 8">NBRC 102076</strain>
    </source>
</reference>
<dbReference type="Pfam" id="PF00034">
    <property type="entry name" value="Cytochrom_C"/>
    <property type="match status" value="1"/>
</dbReference>
<evidence type="ECO:0000259" key="6">
    <source>
        <dbReference type="PROSITE" id="PS51007"/>
    </source>
</evidence>
<dbReference type="GO" id="GO:0020037">
    <property type="term" value="F:heme binding"/>
    <property type="evidence" value="ECO:0007669"/>
    <property type="project" value="InterPro"/>
</dbReference>
<dbReference type="SUPFAM" id="SSF46626">
    <property type="entry name" value="Cytochrome c"/>
    <property type="match status" value="1"/>
</dbReference>
<proteinExistence type="predicted"/>
<feature type="signal peptide" evidence="5">
    <location>
        <begin position="1"/>
        <end position="21"/>
    </location>
</feature>
<keyword evidence="1 4" id="KW-0349">Heme</keyword>
<evidence type="ECO:0000256" key="3">
    <source>
        <dbReference type="ARBA" id="ARBA00023004"/>
    </source>
</evidence>
<dbReference type="EMBL" id="BJLH01000009">
    <property type="protein sequence ID" value="GEA61085.1"/>
    <property type="molecule type" value="Genomic_DNA"/>
</dbReference>
<evidence type="ECO:0000313" key="7">
    <source>
        <dbReference type="EMBL" id="GEA61085.1"/>
    </source>
</evidence>
<keyword evidence="2 4" id="KW-0479">Metal-binding</keyword>
<evidence type="ECO:0000256" key="4">
    <source>
        <dbReference type="PROSITE-ProRule" id="PRU00433"/>
    </source>
</evidence>
<dbReference type="Gene3D" id="1.10.760.10">
    <property type="entry name" value="Cytochrome c-like domain"/>
    <property type="match status" value="1"/>
</dbReference>
<dbReference type="PROSITE" id="PS51007">
    <property type="entry name" value="CYTC"/>
    <property type="match status" value="1"/>
</dbReference>
<evidence type="ECO:0000256" key="1">
    <source>
        <dbReference type="ARBA" id="ARBA00022617"/>
    </source>
</evidence>
<feature type="domain" description="Cytochrome c" evidence="6">
    <location>
        <begin position="373"/>
        <end position="471"/>
    </location>
</feature>
<evidence type="ECO:0000256" key="2">
    <source>
        <dbReference type="ARBA" id="ARBA00022723"/>
    </source>
</evidence>
<protein>
    <recommendedName>
        <fullName evidence="6">Cytochrome c domain-containing protein</fullName>
    </recommendedName>
</protein>
<name>A0A4Y3IPT3_9VIBR</name>
<dbReference type="AlphaFoldDB" id="A0A4Y3IPT3"/>
<organism evidence="7 8">
    <name type="scientific">Vibrio comitans NBRC 102076</name>
    <dbReference type="NCBI Taxonomy" id="1219078"/>
    <lineage>
        <taxon>Bacteria</taxon>
        <taxon>Pseudomonadati</taxon>
        <taxon>Pseudomonadota</taxon>
        <taxon>Gammaproteobacteria</taxon>
        <taxon>Vibrionales</taxon>
        <taxon>Vibrionaceae</taxon>
        <taxon>Vibrio</taxon>
    </lineage>
</organism>
<dbReference type="GO" id="GO:0046872">
    <property type="term" value="F:metal ion binding"/>
    <property type="evidence" value="ECO:0007669"/>
    <property type="project" value="UniProtKB-KW"/>
</dbReference>
<keyword evidence="3 4" id="KW-0408">Iron</keyword>
<accession>A0A4Y3IPT3</accession>
<gene>
    <name evidence="7" type="ORF">VCO01S_22780</name>
</gene>
<sequence length="471" mass="51757">MRIFRITMGLMLLTLLSTASAEDSQAVRDISKYQVDEKALTDAVASRTLSWLTGSSSSNDYISVGRTANYFGFVALRVASGHSLSRSQIAKQTLSVLDSKQRSVLISLVEQQKAPFEQASNSRLAMNRALEALLVGEGVSKEEFIVLGQAYGENEAEIGELIAQTFGQIIQSLSSEQKQQLAAIREAHLQGKGQALSFGNGNPKIKLAKEDKKELVNLAARLLSWATGDEAFNDFEVVGKPSQHFGFVSLRLASNHGVKRGQVAKEVMSLLTEEQRETLAMSAKNNIVDFEQFLEQRAKLMRSLEVAQRGDVIDSKKVAYFGREVGQIEAKMTWDQATAMLSVRSSLSDKQSQALLALRSKYTASGEKALAKNSLDRGRQLYAQCALCHLSQSAPSLESIVGRKVASDNLYKNYSSAIKGFATDYPIWTESLLSEFIESPKSRVPGTYMGYRGMTSDAERDALIGYLKTLK</sequence>